<dbReference type="SMART" id="SM00392">
    <property type="entry name" value="PROF"/>
    <property type="match status" value="1"/>
</dbReference>
<dbReference type="GO" id="GO:0005856">
    <property type="term" value="C:cytoskeleton"/>
    <property type="evidence" value="ECO:0007669"/>
    <property type="project" value="UniProtKB-SubCell"/>
</dbReference>
<keyword evidence="6" id="KW-0206">Cytoskeleton</keyword>
<protein>
    <recommendedName>
        <fullName evidence="7">Profilin</fullName>
    </recommendedName>
</protein>
<dbReference type="SUPFAM" id="SSF55770">
    <property type="entry name" value="Profilin (actin-binding protein)"/>
    <property type="match status" value="1"/>
</dbReference>
<evidence type="ECO:0000313" key="8">
    <source>
        <dbReference type="EMBL" id="PVD23007.1"/>
    </source>
</evidence>
<dbReference type="GO" id="GO:0005938">
    <property type="term" value="C:cell cortex"/>
    <property type="evidence" value="ECO:0007669"/>
    <property type="project" value="TreeGrafter"/>
</dbReference>
<evidence type="ECO:0000256" key="3">
    <source>
        <dbReference type="ARBA" id="ARBA00011583"/>
    </source>
</evidence>
<dbReference type="EMBL" id="PZQS01000010">
    <property type="protein sequence ID" value="PVD23007.1"/>
    <property type="molecule type" value="Genomic_DNA"/>
</dbReference>
<evidence type="ECO:0000256" key="6">
    <source>
        <dbReference type="ARBA" id="ARBA00023212"/>
    </source>
</evidence>
<dbReference type="Gene3D" id="3.30.450.30">
    <property type="entry name" value="Dynein light chain 2a, cytoplasmic"/>
    <property type="match status" value="1"/>
</dbReference>
<dbReference type="STRING" id="400727.A0A2T7NPB0"/>
<proteinExistence type="inferred from homology"/>
<sequence length="132" mass="14540">MCSKWSEYGRILQEKGLVTQFAFYSKGGHLWATTSSHFQVEPEEFTYLTAGFQDDSGLRQRGLRVGGSHYTMTRLSNRGSIMVARDAASGHGCVICCCSRCVIVAAYEDSSQLGACYSAVERLGDFLLDKGF</sequence>
<evidence type="ECO:0000313" key="9">
    <source>
        <dbReference type="Proteomes" id="UP000245119"/>
    </source>
</evidence>
<keyword evidence="4" id="KW-0963">Cytoplasm</keyword>
<comment type="similarity">
    <text evidence="2 7">Belongs to the profilin family.</text>
</comment>
<comment type="caution">
    <text evidence="8">The sequence shown here is derived from an EMBL/GenBank/DDBJ whole genome shotgun (WGS) entry which is preliminary data.</text>
</comment>
<accession>A0A2T7NPB0</accession>
<evidence type="ECO:0000256" key="4">
    <source>
        <dbReference type="ARBA" id="ARBA00022490"/>
    </source>
</evidence>
<keyword evidence="5 7" id="KW-0009">Actin-binding</keyword>
<dbReference type="InterPro" id="IPR036140">
    <property type="entry name" value="PFN_sf"/>
</dbReference>
<dbReference type="InterPro" id="IPR005455">
    <property type="entry name" value="PFN_euk"/>
</dbReference>
<evidence type="ECO:0000256" key="5">
    <source>
        <dbReference type="ARBA" id="ARBA00023203"/>
    </source>
</evidence>
<keyword evidence="9" id="KW-1185">Reference proteome</keyword>
<dbReference type="PRINTS" id="PR00392">
    <property type="entry name" value="PROFILIN"/>
</dbReference>
<name>A0A2T7NPB0_POMCA</name>
<comment type="subcellular location">
    <subcellularLocation>
        <location evidence="1">Cytoplasm</location>
        <location evidence="1">Cytoskeleton</location>
    </subcellularLocation>
</comment>
<comment type="subunit">
    <text evidence="3">Occurs in many kinds of cells as a complex with monomeric actin in a 1:1 ratio.</text>
</comment>
<dbReference type="PANTHER" id="PTHR11604">
    <property type="entry name" value="PROFILIN"/>
    <property type="match status" value="1"/>
</dbReference>
<dbReference type="PANTHER" id="PTHR11604:SF0">
    <property type="entry name" value="PROFILIN"/>
    <property type="match status" value="1"/>
</dbReference>
<dbReference type="OrthoDB" id="421374at2759"/>
<dbReference type="AlphaFoldDB" id="A0A2T7NPB0"/>
<dbReference type="Proteomes" id="UP000245119">
    <property type="component" value="Linkage Group LG10"/>
</dbReference>
<reference evidence="8 9" key="1">
    <citation type="submission" date="2018-04" db="EMBL/GenBank/DDBJ databases">
        <title>The genome of golden apple snail Pomacea canaliculata provides insight into stress tolerance and invasive adaptation.</title>
        <authorList>
            <person name="Liu C."/>
            <person name="Liu B."/>
            <person name="Ren Y."/>
            <person name="Zhang Y."/>
            <person name="Wang H."/>
            <person name="Li S."/>
            <person name="Jiang F."/>
            <person name="Yin L."/>
            <person name="Zhang G."/>
            <person name="Qian W."/>
            <person name="Fan W."/>
        </authorList>
    </citation>
    <scope>NUCLEOTIDE SEQUENCE [LARGE SCALE GENOMIC DNA]</scope>
    <source>
        <strain evidence="8">SZHN2017</strain>
        <tissue evidence="8">Muscle</tissue>
    </source>
</reference>
<dbReference type="GO" id="GO:0003785">
    <property type="term" value="F:actin monomer binding"/>
    <property type="evidence" value="ECO:0007669"/>
    <property type="project" value="TreeGrafter"/>
</dbReference>
<evidence type="ECO:0000256" key="2">
    <source>
        <dbReference type="ARBA" id="ARBA00010058"/>
    </source>
</evidence>
<dbReference type="InterPro" id="IPR048278">
    <property type="entry name" value="PFN"/>
</dbReference>
<gene>
    <name evidence="8" type="ORF">C0Q70_16268</name>
</gene>
<evidence type="ECO:0000256" key="7">
    <source>
        <dbReference type="RuleBase" id="RU003909"/>
    </source>
</evidence>
<evidence type="ECO:0000256" key="1">
    <source>
        <dbReference type="ARBA" id="ARBA00004245"/>
    </source>
</evidence>
<dbReference type="Pfam" id="PF00235">
    <property type="entry name" value="Profilin"/>
    <property type="match status" value="1"/>
</dbReference>
<organism evidence="8 9">
    <name type="scientific">Pomacea canaliculata</name>
    <name type="common">Golden apple snail</name>
    <dbReference type="NCBI Taxonomy" id="400727"/>
    <lineage>
        <taxon>Eukaryota</taxon>
        <taxon>Metazoa</taxon>
        <taxon>Spiralia</taxon>
        <taxon>Lophotrochozoa</taxon>
        <taxon>Mollusca</taxon>
        <taxon>Gastropoda</taxon>
        <taxon>Caenogastropoda</taxon>
        <taxon>Architaenioglossa</taxon>
        <taxon>Ampullarioidea</taxon>
        <taxon>Ampullariidae</taxon>
        <taxon>Pomacea</taxon>
    </lineage>
</organism>